<comment type="caution">
    <text evidence="2">The sequence shown here is derived from an EMBL/GenBank/DDBJ whole genome shotgun (WGS) entry which is preliminary data.</text>
</comment>
<keyword evidence="3" id="KW-1185">Reference proteome</keyword>
<organism evidence="2 3">
    <name type="scientific">Marinobacterium sediminicola</name>
    <dbReference type="NCBI Taxonomy" id="518898"/>
    <lineage>
        <taxon>Bacteria</taxon>
        <taxon>Pseudomonadati</taxon>
        <taxon>Pseudomonadota</taxon>
        <taxon>Gammaproteobacteria</taxon>
        <taxon>Oceanospirillales</taxon>
        <taxon>Oceanospirillaceae</taxon>
        <taxon>Marinobacterium</taxon>
    </lineage>
</organism>
<dbReference type="RefSeq" id="WP_239042228.1">
    <property type="nucleotide sequence ID" value="NZ_BAAAEY010000012.1"/>
</dbReference>
<protein>
    <recommendedName>
        <fullName evidence="4">WD40 repeat protein</fullName>
    </recommendedName>
</protein>
<dbReference type="EMBL" id="FXWV01000013">
    <property type="protein sequence ID" value="SMR77141.1"/>
    <property type="molecule type" value="Genomic_DNA"/>
</dbReference>
<name>A0ABY1S2M9_9GAMM</name>
<sequence length="294" mass="32868">MRLRAGAARLLVAMALLAGGCASTMLTTQYPVLSVERTALLVSEISETSGLAAQGSQLWTHNDSGDRPRLYKISPEKGEVVQRRAVLDALNFDWEELAQDRDYLHIFDCGNNAGLREWMQVYSVRWDDLATDTEEAVPSRLTEFRFADAQPSAGVHEHNNDCEAATAVGDELWVFSKNWQDQQTRLYRLSADGERHALVSQAAYPVGGLITAADYDPDRQRLVLLGYTRNRFSSSAFIWLIPVVQNAPDWSNARRHPLSPAGQWEAVLWRPDGLVLTRESSLLGQSWLGFIPLP</sequence>
<proteinExistence type="predicted"/>
<dbReference type="Proteomes" id="UP001159257">
    <property type="component" value="Unassembled WGS sequence"/>
</dbReference>
<evidence type="ECO:0000313" key="2">
    <source>
        <dbReference type="EMBL" id="SMR77141.1"/>
    </source>
</evidence>
<evidence type="ECO:0000256" key="1">
    <source>
        <dbReference type="SAM" id="SignalP"/>
    </source>
</evidence>
<gene>
    <name evidence="2" type="ORF">SAMN04487964_11311</name>
</gene>
<dbReference type="PROSITE" id="PS51257">
    <property type="entry name" value="PROKAR_LIPOPROTEIN"/>
    <property type="match status" value="1"/>
</dbReference>
<feature type="chain" id="PRO_5046367246" description="WD40 repeat protein" evidence="1">
    <location>
        <begin position="19"/>
        <end position="294"/>
    </location>
</feature>
<feature type="signal peptide" evidence="1">
    <location>
        <begin position="1"/>
        <end position="18"/>
    </location>
</feature>
<evidence type="ECO:0008006" key="4">
    <source>
        <dbReference type="Google" id="ProtNLM"/>
    </source>
</evidence>
<keyword evidence="1" id="KW-0732">Signal</keyword>
<reference evidence="2 3" key="1">
    <citation type="submission" date="2017-05" db="EMBL/GenBank/DDBJ databases">
        <authorList>
            <person name="Varghese N."/>
            <person name="Submissions S."/>
        </authorList>
    </citation>
    <scope>NUCLEOTIDE SEQUENCE [LARGE SCALE GENOMIC DNA]</scope>
    <source>
        <strain evidence="2 3">CGMCC 1.7287</strain>
    </source>
</reference>
<evidence type="ECO:0000313" key="3">
    <source>
        <dbReference type="Proteomes" id="UP001159257"/>
    </source>
</evidence>
<accession>A0ABY1S2M9</accession>